<evidence type="ECO:0000256" key="1">
    <source>
        <dbReference type="SAM" id="MobiDB-lite"/>
    </source>
</evidence>
<keyword evidence="2" id="KW-0812">Transmembrane</keyword>
<reference evidence="3 4" key="2">
    <citation type="journal article" date="2011" name="J. Bacteriol.">
        <title>Complete genome sequence of strain HTCC2503T of Parvularcula bermudensis, the type species of the order "Parvularculales" in the class Alphaproteobacteria.</title>
        <authorList>
            <person name="Oh H.M."/>
            <person name="Kang I."/>
            <person name="Vergin K.L."/>
            <person name="Kang D."/>
            <person name="Rhee K.H."/>
            <person name="Giovannoni S.J."/>
            <person name="Cho J.C."/>
        </authorList>
    </citation>
    <scope>NUCLEOTIDE SEQUENCE [LARGE SCALE GENOMIC DNA]</scope>
    <source>
        <strain evidence="4">ATCC BAA-594 / HTCC2503 / KCTC 12087</strain>
    </source>
</reference>
<evidence type="ECO:0000313" key="4">
    <source>
        <dbReference type="Proteomes" id="UP000001302"/>
    </source>
</evidence>
<evidence type="ECO:0000313" key="3">
    <source>
        <dbReference type="EMBL" id="ADM09927.1"/>
    </source>
</evidence>
<dbReference type="HOGENOM" id="CLU_098634_1_1_5"/>
<sequence>MVARPIEPPVQAGRGETSRKKDGWRRRLKERIDRRLKAGQALPTAAVMGVFEASIVPAPMEPLFLPMMAHRRARPFAIAGALTLGNIIGALLIYAVGVWANQALVGQIAAWFGGEAALERGLDILKTSGFFWLLAVAVTPFPFQIGLLAAGAAGIAVPVVVAAVAIGRGARFLFYALLVKAIGHRARAWLERHEMGLFLAGIAMFGILILAAIVAG</sequence>
<gene>
    <name evidence="3" type="ordered locus">PB2503_09369</name>
</gene>
<feature type="transmembrane region" description="Helical" evidence="2">
    <location>
        <begin position="76"/>
        <end position="96"/>
    </location>
</feature>
<accession>E0TDA4</accession>
<proteinExistence type="predicted"/>
<feature type="transmembrane region" description="Helical" evidence="2">
    <location>
        <begin position="130"/>
        <end position="149"/>
    </location>
</feature>
<organism evidence="3 4">
    <name type="scientific">Parvularcula bermudensis (strain ATCC BAA-594 / HTCC2503 / KCTC 12087)</name>
    <dbReference type="NCBI Taxonomy" id="314260"/>
    <lineage>
        <taxon>Bacteria</taxon>
        <taxon>Pseudomonadati</taxon>
        <taxon>Pseudomonadota</taxon>
        <taxon>Alphaproteobacteria</taxon>
        <taxon>Parvularculales</taxon>
        <taxon>Parvularculaceae</taxon>
        <taxon>Parvularcula</taxon>
    </lineage>
</organism>
<feature type="transmembrane region" description="Helical" evidence="2">
    <location>
        <begin position="195"/>
        <end position="215"/>
    </location>
</feature>
<dbReference type="OrthoDB" id="9810270at2"/>
<keyword evidence="4" id="KW-1185">Reference proteome</keyword>
<protein>
    <recommendedName>
        <fullName evidence="5">DedA family protein</fullName>
    </recommendedName>
</protein>
<dbReference type="KEGG" id="pbr:PB2503_09369"/>
<dbReference type="eggNOG" id="COG1238">
    <property type="taxonomic scope" value="Bacteria"/>
</dbReference>
<dbReference type="RefSeq" id="WP_013300901.1">
    <property type="nucleotide sequence ID" value="NC_014414.1"/>
</dbReference>
<dbReference type="Proteomes" id="UP000001302">
    <property type="component" value="Chromosome"/>
</dbReference>
<dbReference type="EMBL" id="CP002156">
    <property type="protein sequence ID" value="ADM09927.1"/>
    <property type="molecule type" value="Genomic_DNA"/>
</dbReference>
<keyword evidence="2" id="KW-1133">Transmembrane helix</keyword>
<evidence type="ECO:0008006" key="5">
    <source>
        <dbReference type="Google" id="ProtNLM"/>
    </source>
</evidence>
<feature type="region of interest" description="Disordered" evidence="1">
    <location>
        <begin position="1"/>
        <end position="25"/>
    </location>
</feature>
<reference evidence="4" key="1">
    <citation type="submission" date="2010-08" db="EMBL/GenBank/DDBJ databases">
        <title>Genome sequence of Parvularcula bermudensis HTCC2503.</title>
        <authorList>
            <person name="Kang D.-M."/>
            <person name="Oh H.-M."/>
            <person name="Cho J.-C."/>
        </authorList>
    </citation>
    <scope>NUCLEOTIDE SEQUENCE [LARGE SCALE GENOMIC DNA]</scope>
    <source>
        <strain evidence="4">ATCC BAA-594 / HTCC2503 / KCTC 12087</strain>
    </source>
</reference>
<dbReference type="AlphaFoldDB" id="E0TDA4"/>
<evidence type="ECO:0000256" key="2">
    <source>
        <dbReference type="SAM" id="Phobius"/>
    </source>
</evidence>
<name>E0TDA4_PARBH</name>
<keyword evidence="2" id="KW-0472">Membrane</keyword>
<feature type="transmembrane region" description="Helical" evidence="2">
    <location>
        <begin position="155"/>
        <end position="174"/>
    </location>
</feature>